<reference evidence="7" key="1">
    <citation type="submission" date="2012-12" db="EMBL/GenBank/DDBJ databases">
        <authorList>
            <person name="Hellsten U."/>
            <person name="Grimwood J."/>
            <person name="Chapman J.A."/>
            <person name="Shapiro H."/>
            <person name="Aerts A."/>
            <person name="Otillar R.P."/>
            <person name="Terry A.Y."/>
            <person name="Boore J.L."/>
            <person name="Simakov O."/>
            <person name="Marletaz F."/>
            <person name="Cho S.-J."/>
            <person name="Edsinger-Gonzales E."/>
            <person name="Havlak P."/>
            <person name="Kuo D.-H."/>
            <person name="Larsson T."/>
            <person name="Lv J."/>
            <person name="Arendt D."/>
            <person name="Savage R."/>
            <person name="Osoegawa K."/>
            <person name="de Jong P."/>
            <person name="Lindberg D.R."/>
            <person name="Seaver E.C."/>
            <person name="Weisblat D.A."/>
            <person name="Putnam N.H."/>
            <person name="Grigoriev I.V."/>
            <person name="Rokhsar D.S."/>
        </authorList>
    </citation>
    <scope>NUCLEOTIDE SEQUENCE</scope>
</reference>
<dbReference type="Proteomes" id="UP000015101">
    <property type="component" value="Unassembled WGS sequence"/>
</dbReference>
<feature type="region of interest" description="Disordered" evidence="2">
    <location>
        <begin position="1"/>
        <end position="20"/>
    </location>
</feature>
<keyword evidence="3" id="KW-0812">Transmembrane</keyword>
<protein>
    <recommendedName>
        <fullName evidence="4">UDENN domain-containing protein</fullName>
    </recommendedName>
</protein>
<dbReference type="OrthoDB" id="10265409at2759"/>
<gene>
    <name evidence="6" type="primary">20216736</name>
    <name evidence="5" type="ORF">HELRODRAFT_87300</name>
</gene>
<comment type="similarity">
    <text evidence="1">Belongs to the DENND6 family.</text>
</comment>
<evidence type="ECO:0000256" key="1">
    <source>
        <dbReference type="ARBA" id="ARBA00007159"/>
    </source>
</evidence>
<evidence type="ECO:0000259" key="4">
    <source>
        <dbReference type="PROSITE" id="PS50211"/>
    </source>
</evidence>
<dbReference type="GeneID" id="20216736"/>
<evidence type="ECO:0000313" key="6">
    <source>
        <dbReference type="EnsemblMetazoa" id="HelroP87300"/>
    </source>
</evidence>
<dbReference type="AlphaFoldDB" id="T1G6N9"/>
<dbReference type="EMBL" id="AMQM01007009">
    <property type="status" value="NOT_ANNOTATED_CDS"/>
    <property type="molecule type" value="Genomic_DNA"/>
</dbReference>
<feature type="domain" description="UDENN" evidence="4">
    <location>
        <begin position="80"/>
        <end position="583"/>
    </location>
</feature>
<dbReference type="HOGENOM" id="CLU_017013_0_1_1"/>
<keyword evidence="3" id="KW-1133">Transmembrane helix</keyword>
<dbReference type="FunCoup" id="T1G6N9">
    <property type="interactions" value="1416"/>
</dbReference>
<sequence>MTSITTLPLTTTSTKTTTAPDKTLTSTTTTSFTNASATTTTTTSTYTSTITSTTTTSITLKSNSNNNTNLPWDRFHNWIHCICIVTFDLELGQAMEMIYPSHAKLTEKEKLSICYLSFPDSNSGCTGDTKFHFRIRRCPTSKQNFSYFHQFNRHCPTALQVDCNYLYGYVYFRQMKDRTIRRGYFQKSVVIISRFQFVNFFTCLNDILAPQFFDVGIPSLEAACHNIDQWSPPNPGQTLNLPIAGSIIQTRVPCRSDKLINTTTLSSVEPQVILIDCPNVFIPSVYEVDSYNCFLQILSHVQLLWELVLICEPLVVMAAQPSTSSTVVHALISLIWPVRYACDFRPFFTIHDSEFREYTSSSQIPPSVILGVTNPFFAKTLQHWPHIIRVGDASEGWWGGGWVVCWKVKSHKSLDVYPGLYTRYVPFLKRDKTFLKKLMKGLSVLFSPSSLSLPSSSSLSSPPSSSSLPSSSPPPSSPPLTSSSSPSPPPPTAIIVIIFITIICIIIIITTSITIIIIDTTRKFFSTPNFECWLRHREREVNQKLKMLHLEALCSCNLEEWLKGKKEVQKVDLIIRMNENLVV</sequence>
<dbReference type="OMA" id="CIPSRVD"/>
<dbReference type="STRING" id="6412.T1G6N9"/>
<organism evidence="6 7">
    <name type="scientific">Helobdella robusta</name>
    <name type="common">Californian leech</name>
    <dbReference type="NCBI Taxonomy" id="6412"/>
    <lineage>
        <taxon>Eukaryota</taxon>
        <taxon>Metazoa</taxon>
        <taxon>Spiralia</taxon>
        <taxon>Lophotrochozoa</taxon>
        <taxon>Annelida</taxon>
        <taxon>Clitellata</taxon>
        <taxon>Hirudinea</taxon>
        <taxon>Rhynchobdellida</taxon>
        <taxon>Glossiphoniidae</taxon>
        <taxon>Helobdella</taxon>
    </lineage>
</organism>
<dbReference type="PANTHER" id="PTHR13677:SF0">
    <property type="entry name" value="LD41638P"/>
    <property type="match status" value="1"/>
</dbReference>
<accession>T1G6N9</accession>
<dbReference type="InParanoid" id="T1G6N9"/>
<evidence type="ECO:0000313" key="7">
    <source>
        <dbReference type="Proteomes" id="UP000015101"/>
    </source>
</evidence>
<dbReference type="eggNOG" id="KOG2432">
    <property type="taxonomic scope" value="Eukaryota"/>
</dbReference>
<proteinExistence type="inferred from homology"/>
<dbReference type="KEGG" id="hro:HELRODRAFT_87300"/>
<feature type="compositionally biased region" description="Low complexity" evidence="2">
    <location>
        <begin position="450"/>
        <end position="470"/>
    </location>
</feature>
<dbReference type="GO" id="GO:0005085">
    <property type="term" value="F:guanyl-nucleotide exchange factor activity"/>
    <property type="evidence" value="ECO:0007669"/>
    <property type="project" value="InterPro"/>
</dbReference>
<evidence type="ECO:0000313" key="5">
    <source>
        <dbReference type="EMBL" id="ESN94997.1"/>
    </source>
</evidence>
<feature type="transmembrane region" description="Helical" evidence="3">
    <location>
        <begin position="493"/>
        <end position="518"/>
    </location>
</feature>
<dbReference type="InterPro" id="IPR024224">
    <property type="entry name" value="DENND6"/>
</dbReference>
<dbReference type="EnsemblMetazoa" id="HelroT87300">
    <property type="protein sequence ID" value="HelroP87300"/>
    <property type="gene ID" value="HelroG87300"/>
</dbReference>
<dbReference type="InterPro" id="IPR037516">
    <property type="entry name" value="Tripartite_DENN"/>
</dbReference>
<dbReference type="PROSITE" id="PS50211">
    <property type="entry name" value="DENN"/>
    <property type="match status" value="1"/>
</dbReference>
<evidence type="ECO:0000256" key="2">
    <source>
        <dbReference type="SAM" id="MobiDB-lite"/>
    </source>
</evidence>
<reference evidence="5 7" key="2">
    <citation type="journal article" date="2013" name="Nature">
        <title>Insights into bilaterian evolution from three spiralian genomes.</title>
        <authorList>
            <person name="Simakov O."/>
            <person name="Marletaz F."/>
            <person name="Cho S.J."/>
            <person name="Edsinger-Gonzales E."/>
            <person name="Havlak P."/>
            <person name="Hellsten U."/>
            <person name="Kuo D.H."/>
            <person name="Larsson T."/>
            <person name="Lv J."/>
            <person name="Arendt D."/>
            <person name="Savage R."/>
            <person name="Osoegawa K."/>
            <person name="de Jong P."/>
            <person name="Grimwood J."/>
            <person name="Chapman J.A."/>
            <person name="Shapiro H."/>
            <person name="Aerts A."/>
            <person name="Otillar R.P."/>
            <person name="Terry A.Y."/>
            <person name="Boore J.L."/>
            <person name="Grigoriev I.V."/>
            <person name="Lindberg D.R."/>
            <person name="Seaver E.C."/>
            <person name="Weisblat D.A."/>
            <person name="Putnam N.H."/>
            <person name="Rokhsar D.S."/>
        </authorList>
    </citation>
    <scope>NUCLEOTIDE SEQUENCE</scope>
</reference>
<name>T1G6N9_HELRO</name>
<dbReference type="PANTHER" id="PTHR13677">
    <property type="entry name" value="LD41638P"/>
    <property type="match status" value="1"/>
</dbReference>
<feature type="region of interest" description="Disordered" evidence="2">
    <location>
        <begin position="450"/>
        <end position="488"/>
    </location>
</feature>
<dbReference type="GO" id="GO:0055037">
    <property type="term" value="C:recycling endosome"/>
    <property type="evidence" value="ECO:0000318"/>
    <property type="project" value="GO_Central"/>
</dbReference>
<dbReference type="RefSeq" id="XP_009026847.1">
    <property type="nucleotide sequence ID" value="XM_009028599.1"/>
</dbReference>
<dbReference type="EMBL" id="KB097552">
    <property type="protein sequence ID" value="ESN94997.1"/>
    <property type="molecule type" value="Genomic_DNA"/>
</dbReference>
<keyword evidence="7" id="KW-1185">Reference proteome</keyword>
<dbReference type="CTD" id="20216736"/>
<evidence type="ECO:0000256" key="3">
    <source>
        <dbReference type="SAM" id="Phobius"/>
    </source>
</evidence>
<reference evidence="6" key="3">
    <citation type="submission" date="2015-06" db="UniProtKB">
        <authorList>
            <consortium name="EnsemblMetazoa"/>
        </authorList>
    </citation>
    <scope>IDENTIFICATION</scope>
</reference>
<keyword evidence="3" id="KW-0472">Membrane</keyword>
<dbReference type="EMBL" id="AMQM01007010">
    <property type="status" value="NOT_ANNOTATED_CDS"/>
    <property type="molecule type" value="Genomic_DNA"/>
</dbReference>